<feature type="region of interest" description="Disordered" evidence="1">
    <location>
        <begin position="81"/>
        <end position="124"/>
    </location>
</feature>
<feature type="compositionally biased region" description="Basic and acidic residues" evidence="1">
    <location>
        <begin position="181"/>
        <end position="197"/>
    </location>
</feature>
<feature type="compositionally biased region" description="Basic and acidic residues" evidence="1">
    <location>
        <begin position="495"/>
        <end position="504"/>
    </location>
</feature>
<feature type="compositionally biased region" description="Basic residues" evidence="1">
    <location>
        <begin position="439"/>
        <end position="457"/>
    </location>
</feature>
<sequence>MVPKPYAVKGLPDKTGLSRLLLVSGHIGGTAAEKSELVKWVWQHQHLPALYAAKERRKGSRTPARVRRTAAAEDFPRCGAQLWGGGRHPADQEGRCALAKSPPKTSPTGAGSEDSSEEMSMFDDHSLRECLRSASKSSLGSDGHPSPAEKCLQAPPQAMLEKMLGFSLDPESYRNLVKANPRREAGFSEKRPAEESAGRAPAGHVETPDEGMALPVEIHSQVLLDNDSAEPPAANNPDDNAIPNKPLAASPNKPIGVSPNKPMKDSLSPGSPEFISFKPAAAREILAVVNEKLHAVEDVKRKLNFETSSEASTAASSGQKGPRLSADNLDTQIWEPAPGDYVNAWLEQQKLEHAAKVHEAQQVKERQEHEAAKESLRDKLDRSMEPLGHPSAYVITRRDQLALSAGKKGKDFAAKPCEKDEPAEPEEAEEDKAADPPQKKPKAKSAAKSKAKAKATPKSKAAAAKPKMTGKRKAGDEWPEWSPGDWDEAGEGDWGEAKHVEKLPAKVKKGKSGKFSRSSSKRRLNKLKAMKKIKSGSEDWMDNKTEYYGDGFILGKADRERSAGSADPSGCVRKKVGQGKPVEEPVEPVEPEQEGEPEDEEEEEVATFARRYCGKRPYYRNKFLAIRDAYNGRVRVFLSNHSKMEDSFWRFVAQALKDSPPADAQAWTEPVQALTYDFLVDDNVSKTWSSTGNTFFNGAKRPTKRKYEAKLLECSAH</sequence>
<dbReference type="EMBL" id="LSRX01000279">
    <property type="protein sequence ID" value="OLQ01850.1"/>
    <property type="molecule type" value="Genomic_DNA"/>
</dbReference>
<feature type="compositionally biased region" description="Basic residues" evidence="1">
    <location>
        <begin position="505"/>
        <end position="533"/>
    </location>
</feature>
<feature type="compositionally biased region" description="Low complexity" evidence="1">
    <location>
        <begin position="306"/>
        <end position="317"/>
    </location>
</feature>
<keyword evidence="3" id="KW-1185">Reference proteome</keyword>
<proteinExistence type="predicted"/>
<organism evidence="2 3">
    <name type="scientific">Symbiodinium microadriaticum</name>
    <name type="common">Dinoflagellate</name>
    <name type="synonym">Zooxanthella microadriatica</name>
    <dbReference type="NCBI Taxonomy" id="2951"/>
    <lineage>
        <taxon>Eukaryota</taxon>
        <taxon>Sar</taxon>
        <taxon>Alveolata</taxon>
        <taxon>Dinophyceae</taxon>
        <taxon>Suessiales</taxon>
        <taxon>Symbiodiniaceae</taxon>
        <taxon>Symbiodinium</taxon>
    </lineage>
</organism>
<reference evidence="2 3" key="1">
    <citation type="submission" date="2016-02" db="EMBL/GenBank/DDBJ databases">
        <title>Genome analysis of coral dinoflagellate symbionts highlights evolutionary adaptations to a symbiotic lifestyle.</title>
        <authorList>
            <person name="Aranda M."/>
            <person name="Li Y."/>
            <person name="Liew Y.J."/>
            <person name="Baumgarten S."/>
            <person name="Simakov O."/>
            <person name="Wilson M."/>
            <person name="Piel J."/>
            <person name="Ashoor H."/>
            <person name="Bougouffa S."/>
            <person name="Bajic V.B."/>
            <person name="Ryu T."/>
            <person name="Ravasi T."/>
            <person name="Bayer T."/>
            <person name="Micklem G."/>
            <person name="Kim H."/>
            <person name="Bhak J."/>
            <person name="Lajeunesse T.C."/>
            <person name="Voolstra C.R."/>
        </authorList>
    </citation>
    <scope>NUCLEOTIDE SEQUENCE [LARGE SCALE GENOMIC DNA]</scope>
    <source>
        <strain evidence="2 3">CCMP2467</strain>
    </source>
</reference>
<dbReference type="AlphaFoldDB" id="A0A1Q9E356"/>
<protein>
    <submittedName>
        <fullName evidence="2">Uncharacterized protein</fullName>
    </submittedName>
</protein>
<evidence type="ECO:0000313" key="2">
    <source>
        <dbReference type="EMBL" id="OLQ01850.1"/>
    </source>
</evidence>
<comment type="caution">
    <text evidence="2">The sequence shown here is derived from an EMBL/GenBank/DDBJ whole genome shotgun (WGS) entry which is preliminary data.</text>
</comment>
<feature type="compositionally biased region" description="Low complexity" evidence="1">
    <location>
        <begin position="225"/>
        <end position="244"/>
    </location>
</feature>
<feature type="region of interest" description="Disordered" evidence="1">
    <location>
        <begin position="181"/>
        <end position="271"/>
    </location>
</feature>
<feature type="compositionally biased region" description="Low complexity" evidence="1">
    <location>
        <begin position="458"/>
        <end position="467"/>
    </location>
</feature>
<feature type="compositionally biased region" description="Acidic residues" evidence="1">
    <location>
        <begin position="584"/>
        <end position="603"/>
    </location>
</feature>
<dbReference type="Proteomes" id="UP000186817">
    <property type="component" value="Unassembled WGS sequence"/>
</dbReference>
<feature type="region of interest" description="Disordered" evidence="1">
    <location>
        <begin position="303"/>
        <end position="330"/>
    </location>
</feature>
<feature type="compositionally biased region" description="Basic and acidic residues" evidence="1">
    <location>
        <begin position="408"/>
        <end position="422"/>
    </location>
</feature>
<gene>
    <name evidence="2" type="ORF">AK812_SmicGene15370</name>
</gene>
<dbReference type="OrthoDB" id="436159at2759"/>
<accession>A0A1Q9E356</accession>
<evidence type="ECO:0000313" key="3">
    <source>
        <dbReference type="Proteomes" id="UP000186817"/>
    </source>
</evidence>
<name>A0A1Q9E356_SYMMI</name>
<feature type="region of interest" description="Disordered" evidence="1">
    <location>
        <begin position="559"/>
        <end position="603"/>
    </location>
</feature>
<evidence type="ECO:0000256" key="1">
    <source>
        <dbReference type="SAM" id="MobiDB-lite"/>
    </source>
</evidence>
<feature type="compositionally biased region" description="Acidic residues" evidence="1">
    <location>
        <begin position="485"/>
        <end position="494"/>
    </location>
</feature>
<feature type="region of interest" description="Disordered" evidence="1">
    <location>
        <begin position="356"/>
        <end position="533"/>
    </location>
</feature>
<feature type="compositionally biased region" description="Basic and acidic residues" evidence="1">
    <location>
        <begin position="356"/>
        <end position="384"/>
    </location>
</feature>